<evidence type="ECO:0000313" key="14">
    <source>
        <dbReference type="Proteomes" id="UP000092482"/>
    </source>
</evidence>
<organism evidence="13 14">
    <name type="scientific">Serinicoccus hydrothermalis</name>
    <dbReference type="NCBI Taxonomy" id="1758689"/>
    <lineage>
        <taxon>Bacteria</taxon>
        <taxon>Bacillati</taxon>
        <taxon>Actinomycetota</taxon>
        <taxon>Actinomycetes</taxon>
        <taxon>Micrococcales</taxon>
        <taxon>Ornithinimicrobiaceae</taxon>
        <taxon>Serinicoccus</taxon>
    </lineage>
</organism>
<evidence type="ECO:0000313" key="13">
    <source>
        <dbReference type="EMBL" id="ANS77623.1"/>
    </source>
</evidence>
<evidence type="ECO:0000256" key="2">
    <source>
        <dbReference type="ARBA" id="ARBA00022448"/>
    </source>
</evidence>
<dbReference type="GO" id="GO:0015192">
    <property type="term" value="F:L-phenylalanine transmembrane transporter activity"/>
    <property type="evidence" value="ECO:0007669"/>
    <property type="project" value="TreeGrafter"/>
</dbReference>
<evidence type="ECO:0000256" key="11">
    <source>
        <dbReference type="SAM" id="Phobius"/>
    </source>
</evidence>
<keyword evidence="7 11" id="KW-1133">Transmembrane helix</keyword>
<dbReference type="KEGG" id="serj:SGUI_0227"/>
<feature type="transmembrane region" description="Helical" evidence="11">
    <location>
        <begin position="405"/>
        <end position="426"/>
    </location>
</feature>
<keyword evidence="12" id="KW-0732">Signal</keyword>
<feature type="transmembrane region" description="Helical" evidence="11">
    <location>
        <begin position="183"/>
        <end position="200"/>
    </location>
</feature>
<sequence>MTARLWAAFAAVLLGLFLGVGLPAGSPAAQAAPASVSASEEAAESVQGTVRDPDREPLEGITITVAQDGAEVGSTTTDAEGRWSVPLPGPGAYTVTLDVSGLPEGVAPTTEDGEVLDDVQVRPGASQGVIFQLGTGETEQGRGGVPVGRVLQLVVDGIKFGAIIAITAVGLSLVFGTTKLINFAHGELVTIGAVAAYFLSTSPGNLPIILAAVLAMVVGGAVAGGFEVTLWRPLRRRGAGLIQMFIVAIGLSLLLRHLILIVFGSRRQQYDEYSLQTALTFGPVRITPRDLIITVLAFAIMIAVAVMLQRTRIGTAMRAVNDNRDLAEASGIDVQRVVLVVWVLGGALAAIGGVFFGLTQAIYSEMGFELLLLMFAGVILGGLGSAYGAMLGSVVIGLVSQLSTLWFPASLAYMWALLVMIIVLLVRPQGILGRRERVG</sequence>
<dbReference type="Proteomes" id="UP000092482">
    <property type="component" value="Chromosome"/>
</dbReference>
<feature type="transmembrane region" description="Helical" evidence="11">
    <location>
        <begin position="206"/>
        <end position="226"/>
    </location>
</feature>
<evidence type="ECO:0000256" key="6">
    <source>
        <dbReference type="ARBA" id="ARBA00022970"/>
    </source>
</evidence>
<dbReference type="GO" id="GO:0015808">
    <property type="term" value="P:L-alanine transport"/>
    <property type="evidence" value="ECO:0007669"/>
    <property type="project" value="TreeGrafter"/>
</dbReference>
<feature type="signal peptide" evidence="12">
    <location>
        <begin position="1"/>
        <end position="31"/>
    </location>
</feature>
<dbReference type="GO" id="GO:0042941">
    <property type="term" value="P:D-alanine transmembrane transport"/>
    <property type="evidence" value="ECO:0007669"/>
    <property type="project" value="TreeGrafter"/>
</dbReference>
<proteinExistence type="inferred from homology"/>
<keyword evidence="2" id="KW-0813">Transport</keyword>
<dbReference type="GO" id="GO:0015188">
    <property type="term" value="F:L-isoleucine transmembrane transporter activity"/>
    <property type="evidence" value="ECO:0007669"/>
    <property type="project" value="TreeGrafter"/>
</dbReference>
<keyword evidence="4" id="KW-0997">Cell inner membrane</keyword>
<dbReference type="InterPro" id="IPR052157">
    <property type="entry name" value="BCAA_transport_permease"/>
</dbReference>
<evidence type="ECO:0000256" key="3">
    <source>
        <dbReference type="ARBA" id="ARBA00022475"/>
    </source>
</evidence>
<dbReference type="Pfam" id="PF13620">
    <property type="entry name" value="CarboxypepD_reg"/>
    <property type="match status" value="1"/>
</dbReference>
<feature type="transmembrane region" description="Helical" evidence="11">
    <location>
        <begin position="370"/>
        <end position="398"/>
    </location>
</feature>
<dbReference type="EMBL" id="CP014989">
    <property type="protein sequence ID" value="ANS77623.1"/>
    <property type="molecule type" value="Genomic_DNA"/>
</dbReference>
<evidence type="ECO:0000256" key="1">
    <source>
        <dbReference type="ARBA" id="ARBA00004651"/>
    </source>
</evidence>
<dbReference type="PANTHER" id="PTHR11795">
    <property type="entry name" value="BRANCHED-CHAIN AMINO ACID TRANSPORT SYSTEM PERMEASE PROTEIN LIVH"/>
    <property type="match status" value="1"/>
</dbReference>
<keyword evidence="3" id="KW-1003">Cell membrane</keyword>
<dbReference type="InterPro" id="IPR008969">
    <property type="entry name" value="CarboxyPept-like_regulatory"/>
</dbReference>
<dbReference type="GO" id="GO:1903806">
    <property type="term" value="P:L-isoleucine import across plasma membrane"/>
    <property type="evidence" value="ECO:0007669"/>
    <property type="project" value="TreeGrafter"/>
</dbReference>
<accession>A0A1B1N869</accession>
<dbReference type="GO" id="GO:0005304">
    <property type="term" value="F:L-valine transmembrane transporter activity"/>
    <property type="evidence" value="ECO:0007669"/>
    <property type="project" value="TreeGrafter"/>
</dbReference>
<keyword evidence="6" id="KW-0029">Amino-acid transport</keyword>
<feature type="compositionally biased region" description="Low complexity" evidence="10">
    <location>
        <begin position="35"/>
        <end position="48"/>
    </location>
</feature>
<evidence type="ECO:0000256" key="10">
    <source>
        <dbReference type="SAM" id="MobiDB-lite"/>
    </source>
</evidence>
<comment type="subcellular location">
    <subcellularLocation>
        <location evidence="1">Cell membrane</location>
        <topology evidence="1">Multi-pass membrane protein</topology>
    </subcellularLocation>
</comment>
<keyword evidence="5 11" id="KW-0812">Transmembrane</keyword>
<keyword evidence="14" id="KW-1185">Reference proteome</keyword>
<evidence type="ECO:0000256" key="12">
    <source>
        <dbReference type="SAM" id="SignalP"/>
    </source>
</evidence>
<dbReference type="GO" id="GO:0015190">
    <property type="term" value="F:L-leucine transmembrane transporter activity"/>
    <property type="evidence" value="ECO:0007669"/>
    <property type="project" value="TreeGrafter"/>
</dbReference>
<evidence type="ECO:0000256" key="8">
    <source>
        <dbReference type="ARBA" id="ARBA00023136"/>
    </source>
</evidence>
<evidence type="ECO:0000256" key="9">
    <source>
        <dbReference type="ARBA" id="ARBA00037998"/>
    </source>
</evidence>
<dbReference type="PANTHER" id="PTHR11795:SF371">
    <property type="entry name" value="HIGH-AFFINITY BRANCHED-CHAIN AMINO ACID TRANSPORT SYSTEM PERMEASE PROTEIN LIVH"/>
    <property type="match status" value="1"/>
</dbReference>
<protein>
    <submittedName>
        <fullName evidence="13">High-affinity branched-chain amino acid transport system permease protein LivH</fullName>
    </submittedName>
</protein>
<feature type="transmembrane region" description="Helical" evidence="11">
    <location>
        <begin position="337"/>
        <end position="358"/>
    </location>
</feature>
<dbReference type="AlphaFoldDB" id="A0A1B1N869"/>
<feature type="transmembrane region" description="Helical" evidence="11">
    <location>
        <begin position="291"/>
        <end position="308"/>
    </location>
</feature>
<dbReference type="SUPFAM" id="SSF49464">
    <property type="entry name" value="Carboxypeptidase regulatory domain-like"/>
    <property type="match status" value="1"/>
</dbReference>
<feature type="chain" id="PRO_5008527724" evidence="12">
    <location>
        <begin position="32"/>
        <end position="439"/>
    </location>
</feature>
<reference evidence="13 14" key="1">
    <citation type="submission" date="2016-03" db="EMBL/GenBank/DDBJ databases">
        <title>Shallow-sea hydrothermal system.</title>
        <authorList>
            <person name="Tang K."/>
        </authorList>
    </citation>
    <scope>NUCLEOTIDE SEQUENCE [LARGE SCALE GENOMIC DNA]</scope>
    <source>
        <strain evidence="13 14">JLT9</strain>
    </source>
</reference>
<dbReference type="GO" id="GO:0005886">
    <property type="term" value="C:plasma membrane"/>
    <property type="evidence" value="ECO:0007669"/>
    <property type="project" value="UniProtKB-SubCell"/>
</dbReference>
<feature type="transmembrane region" description="Helical" evidence="11">
    <location>
        <begin position="157"/>
        <end position="176"/>
    </location>
</feature>
<dbReference type="STRING" id="1758689.SGUI_0227"/>
<dbReference type="Gene3D" id="2.60.40.1120">
    <property type="entry name" value="Carboxypeptidase-like, regulatory domain"/>
    <property type="match status" value="1"/>
</dbReference>
<comment type="similarity">
    <text evidence="9">Belongs to the binding-protein-dependent transport system permease family. LivHM subfamily.</text>
</comment>
<feature type="region of interest" description="Disordered" evidence="10">
    <location>
        <begin position="35"/>
        <end position="57"/>
    </location>
</feature>
<dbReference type="OrthoDB" id="9807115at2"/>
<feature type="transmembrane region" description="Helical" evidence="11">
    <location>
        <begin position="238"/>
        <end position="263"/>
    </location>
</feature>
<evidence type="ECO:0000256" key="7">
    <source>
        <dbReference type="ARBA" id="ARBA00022989"/>
    </source>
</evidence>
<name>A0A1B1N869_9MICO</name>
<evidence type="ECO:0000256" key="5">
    <source>
        <dbReference type="ARBA" id="ARBA00022692"/>
    </source>
</evidence>
<dbReference type="PATRIC" id="fig|1758689.4.peg.233"/>
<dbReference type="InterPro" id="IPR001851">
    <property type="entry name" value="ABC_transp_permease"/>
</dbReference>
<dbReference type="CDD" id="cd06582">
    <property type="entry name" value="TM_PBP1_LivH_like"/>
    <property type="match status" value="1"/>
</dbReference>
<evidence type="ECO:0000256" key="4">
    <source>
        <dbReference type="ARBA" id="ARBA00022519"/>
    </source>
</evidence>
<dbReference type="Pfam" id="PF02653">
    <property type="entry name" value="BPD_transp_2"/>
    <property type="match status" value="1"/>
</dbReference>
<gene>
    <name evidence="13" type="ORF">SGUI_0227</name>
</gene>
<dbReference type="RefSeq" id="WP_083190405.1">
    <property type="nucleotide sequence ID" value="NZ_CP014989.1"/>
</dbReference>
<keyword evidence="8 11" id="KW-0472">Membrane</keyword>